<dbReference type="Proteomes" id="UP001430848">
    <property type="component" value="Unassembled WGS sequence"/>
</dbReference>
<dbReference type="EMBL" id="JAKNSF020000031">
    <property type="protein sequence ID" value="KAK7728816.1"/>
    <property type="molecule type" value="Genomic_DNA"/>
</dbReference>
<protein>
    <submittedName>
        <fullName evidence="1">Uncharacterized protein</fullName>
    </submittedName>
</protein>
<comment type="caution">
    <text evidence="1">The sequence shown here is derived from an EMBL/GenBank/DDBJ whole genome shotgun (WGS) entry which is preliminary data.</text>
</comment>
<accession>A0ABR1P8E7</accession>
<evidence type="ECO:0000313" key="2">
    <source>
        <dbReference type="Proteomes" id="UP001430848"/>
    </source>
</evidence>
<evidence type="ECO:0000313" key="1">
    <source>
        <dbReference type="EMBL" id="KAK7728816.1"/>
    </source>
</evidence>
<name>A0ABR1P8E7_DIAER</name>
<proteinExistence type="predicted"/>
<keyword evidence="2" id="KW-1185">Reference proteome</keyword>
<sequence>MIRPPTLLIVEVWEGLADGTIRCLADVKYQPASRHSSTAFALARNLADEFTAALVGQLGHATATPSGSSSSPPTSTCKAASAQAQLYATQLRRRDRMLVCFDVFLDCCTPALRRDVDETAARPIHGVAKLGDDDRYQVDRKPPLDARVAREIAWIQEVDVGPRPYFTDAMNPPCYDDGIRVEDNLEELYPGFSPSERTGHRE</sequence>
<organism evidence="1 2">
    <name type="scientific">Diaporthe eres</name>
    <name type="common">Phomopsis oblonga</name>
    <dbReference type="NCBI Taxonomy" id="83184"/>
    <lineage>
        <taxon>Eukaryota</taxon>
        <taxon>Fungi</taxon>
        <taxon>Dikarya</taxon>
        <taxon>Ascomycota</taxon>
        <taxon>Pezizomycotina</taxon>
        <taxon>Sordariomycetes</taxon>
        <taxon>Sordariomycetidae</taxon>
        <taxon>Diaporthales</taxon>
        <taxon>Diaporthaceae</taxon>
        <taxon>Diaporthe</taxon>
        <taxon>Diaporthe eres species complex</taxon>
    </lineage>
</organism>
<reference evidence="1 2" key="1">
    <citation type="submission" date="2024-02" db="EMBL/GenBank/DDBJ databases">
        <title>De novo assembly and annotation of 12 fungi associated with fruit tree decline syndrome in Ontario, Canada.</title>
        <authorList>
            <person name="Sulman M."/>
            <person name="Ellouze W."/>
            <person name="Ilyukhin E."/>
        </authorList>
    </citation>
    <scope>NUCLEOTIDE SEQUENCE [LARGE SCALE GENOMIC DNA]</scope>
    <source>
        <strain evidence="1 2">M169</strain>
    </source>
</reference>
<gene>
    <name evidence="1" type="ORF">SLS63_006424</name>
</gene>